<comment type="caution">
    <text evidence="3">The sequence shown here is derived from an EMBL/GenBank/DDBJ whole genome shotgun (WGS) entry which is preliminary data.</text>
</comment>
<evidence type="ECO:0000256" key="1">
    <source>
        <dbReference type="SAM" id="MobiDB-lite"/>
    </source>
</evidence>
<protein>
    <submittedName>
        <fullName evidence="3">SGNH/GDSL hydrolase family protein</fullName>
    </submittedName>
</protein>
<dbReference type="InterPro" id="IPR036514">
    <property type="entry name" value="SGNH_hydro_sf"/>
</dbReference>
<keyword evidence="3" id="KW-0378">Hydrolase</keyword>
<organism evidence="3 4">
    <name type="scientific">Glaciihabitans arcticus</name>
    <dbReference type="NCBI Taxonomy" id="2668039"/>
    <lineage>
        <taxon>Bacteria</taxon>
        <taxon>Bacillati</taxon>
        <taxon>Actinomycetota</taxon>
        <taxon>Actinomycetes</taxon>
        <taxon>Micrococcales</taxon>
        <taxon>Microbacteriaceae</taxon>
        <taxon>Glaciihabitans</taxon>
    </lineage>
</organism>
<evidence type="ECO:0000259" key="2">
    <source>
        <dbReference type="Pfam" id="PF13472"/>
    </source>
</evidence>
<dbReference type="GO" id="GO:0016787">
    <property type="term" value="F:hydrolase activity"/>
    <property type="evidence" value="ECO:0007669"/>
    <property type="project" value="UniProtKB-KW"/>
</dbReference>
<keyword evidence="4" id="KW-1185">Reference proteome</keyword>
<name>A0A4Q9H036_9MICO</name>
<dbReference type="Pfam" id="PF13472">
    <property type="entry name" value="Lipase_GDSL_2"/>
    <property type="match status" value="1"/>
</dbReference>
<reference evidence="4" key="1">
    <citation type="submission" date="2019-02" db="EMBL/GenBank/DDBJ databases">
        <title>Glaciihabitans arcticus sp. nov., a psychrotolerant bacterium isolated from polar soil.</title>
        <authorList>
            <person name="Dahal R.H."/>
        </authorList>
    </citation>
    <scope>NUCLEOTIDE SEQUENCE [LARGE SCALE GENOMIC DNA]</scope>
    <source>
        <strain evidence="4">RP-3-7</strain>
    </source>
</reference>
<dbReference type="InterPro" id="IPR013830">
    <property type="entry name" value="SGNH_hydro"/>
</dbReference>
<feature type="region of interest" description="Disordered" evidence="1">
    <location>
        <begin position="92"/>
        <end position="111"/>
    </location>
</feature>
<dbReference type="Proteomes" id="UP000294194">
    <property type="component" value="Unassembled WGS sequence"/>
</dbReference>
<feature type="region of interest" description="Disordered" evidence="1">
    <location>
        <begin position="1"/>
        <end position="24"/>
    </location>
</feature>
<evidence type="ECO:0000313" key="3">
    <source>
        <dbReference type="EMBL" id="TBN58040.1"/>
    </source>
</evidence>
<dbReference type="EMBL" id="SISG01000001">
    <property type="protein sequence ID" value="TBN58040.1"/>
    <property type="molecule type" value="Genomic_DNA"/>
</dbReference>
<evidence type="ECO:0000313" key="4">
    <source>
        <dbReference type="Proteomes" id="UP000294194"/>
    </source>
</evidence>
<accession>A0A4Q9H036</accession>
<dbReference type="CDD" id="cd01836">
    <property type="entry name" value="FeeA_FeeB_like"/>
    <property type="match status" value="1"/>
</dbReference>
<sequence>MDRAGRERRNRPRPGRTLPSRCAGGDLRLRVPQHRGQRRARPAVALGVRAGHPNPADGAALPQSRRTAHDVFAARVLPLCAAAEPAALEPLPALPESRDRGPAHRRAVSGRDHVARTAALHGRLLRDRPLPPLGERLQGLGALRHRRRVREGPARVKHNGYGSRLLAFVLAPLLFPQSRVVLSHLPILSEAEPGWRGTVDGPDPLRLLVLGDSTAAGVGVDDNTYGLAGNLAREFGAVLGRGIEWTVIARSGATTGEVRNFFLGLSTRSEFDLIFVSTGVNDVMHLRTTAAFTADLALILEGLEAASPSGTIFLAGIPRMEHFTSLPDPLGTILGARAYRLNAGAHRVLERHPRVVHVPPWPIGTPGFFARDDFHPSALGYAAWAKKAVGYWQRRRSPRQSG</sequence>
<dbReference type="AlphaFoldDB" id="A0A4Q9H036"/>
<gene>
    <name evidence="3" type="ORF">EYE40_11905</name>
</gene>
<dbReference type="Gene3D" id="3.40.50.1110">
    <property type="entry name" value="SGNH hydrolase"/>
    <property type="match status" value="1"/>
</dbReference>
<dbReference type="SUPFAM" id="SSF52266">
    <property type="entry name" value="SGNH hydrolase"/>
    <property type="match status" value="1"/>
</dbReference>
<feature type="domain" description="SGNH hydrolase-type esterase" evidence="2">
    <location>
        <begin position="209"/>
        <end position="383"/>
    </location>
</feature>
<proteinExistence type="predicted"/>